<proteinExistence type="predicted"/>
<reference evidence="1" key="1">
    <citation type="journal article" date="2014" name="Front. Microbiol.">
        <title>High frequency of phylogenetically diverse reductive dehalogenase-homologous genes in deep subseafloor sedimentary metagenomes.</title>
        <authorList>
            <person name="Kawai M."/>
            <person name="Futagami T."/>
            <person name="Toyoda A."/>
            <person name="Takaki Y."/>
            <person name="Nishi S."/>
            <person name="Hori S."/>
            <person name="Arai W."/>
            <person name="Tsubouchi T."/>
            <person name="Morono Y."/>
            <person name="Uchiyama I."/>
            <person name="Ito T."/>
            <person name="Fujiyama A."/>
            <person name="Inagaki F."/>
            <person name="Takami H."/>
        </authorList>
    </citation>
    <scope>NUCLEOTIDE SEQUENCE</scope>
    <source>
        <strain evidence="1">Expedition CK06-06</strain>
    </source>
</reference>
<organism evidence="1">
    <name type="scientific">marine sediment metagenome</name>
    <dbReference type="NCBI Taxonomy" id="412755"/>
    <lineage>
        <taxon>unclassified sequences</taxon>
        <taxon>metagenomes</taxon>
        <taxon>ecological metagenomes</taxon>
    </lineage>
</organism>
<evidence type="ECO:0000313" key="1">
    <source>
        <dbReference type="EMBL" id="GAH28245.1"/>
    </source>
</evidence>
<feature type="non-terminal residue" evidence="1">
    <location>
        <position position="67"/>
    </location>
</feature>
<accession>X1F6N2</accession>
<dbReference type="AlphaFoldDB" id="X1F6N2"/>
<protein>
    <submittedName>
        <fullName evidence="1">Uncharacterized protein</fullName>
    </submittedName>
</protein>
<name>X1F6N2_9ZZZZ</name>
<dbReference type="EMBL" id="BARU01005206">
    <property type="protein sequence ID" value="GAH28245.1"/>
    <property type="molecule type" value="Genomic_DNA"/>
</dbReference>
<sequence length="67" mass="7690">MNRKKLRVNFVIFLIILLALFTTTVFASSETEKLLQEIIEGKIAKPDVFAFINMGNFYCSLDLYEPA</sequence>
<gene>
    <name evidence="1" type="ORF">S03H2_10081</name>
</gene>
<comment type="caution">
    <text evidence="1">The sequence shown here is derived from an EMBL/GenBank/DDBJ whole genome shotgun (WGS) entry which is preliminary data.</text>
</comment>